<feature type="region of interest" description="Disordered" evidence="1">
    <location>
        <begin position="48"/>
        <end position="86"/>
    </location>
</feature>
<keyword evidence="2" id="KW-1133">Transmembrane helix</keyword>
<gene>
    <name evidence="3" type="ORF">CC80DRAFT_53555</name>
</gene>
<evidence type="ECO:0000256" key="2">
    <source>
        <dbReference type="SAM" id="Phobius"/>
    </source>
</evidence>
<feature type="region of interest" description="Disordered" evidence="1">
    <location>
        <begin position="164"/>
        <end position="185"/>
    </location>
</feature>
<sequence>MAQAPVESLSSKHAESSTAVFTRNDDPMTVTLRSEGTVDLDDIVRLNRNASPSHDTPTSLGTLTTTLFSSHKESRGTKPTSAGTSYPIGGKGKAVATYASSLSATHGSGSEVEAEKDHAFVGIGDWTAGASSDAVCPPLKGVARTRKRPRHIKHKKPVVIIQHDRPHSDPYPASSEDEELPAVENVSQGCSKETKYLRRRTTTMAHDRLVLAEEGRASQTTAVNRAENQPLSRARLYALITILAIAALTFALSVFAAHYTGRARIACTKGIIFTTTVLMSTYTVLAMIVARRALQEALLAGLLEFFVGFALLVEIREFM</sequence>
<evidence type="ECO:0000313" key="4">
    <source>
        <dbReference type="Proteomes" id="UP000800035"/>
    </source>
</evidence>
<feature type="transmembrane region" description="Helical" evidence="2">
    <location>
        <begin position="271"/>
        <end position="291"/>
    </location>
</feature>
<feature type="transmembrane region" description="Helical" evidence="2">
    <location>
        <begin position="236"/>
        <end position="259"/>
    </location>
</feature>
<keyword evidence="2" id="KW-0812">Transmembrane</keyword>
<keyword evidence="4" id="KW-1185">Reference proteome</keyword>
<organism evidence="3 4">
    <name type="scientific">Byssothecium circinans</name>
    <dbReference type="NCBI Taxonomy" id="147558"/>
    <lineage>
        <taxon>Eukaryota</taxon>
        <taxon>Fungi</taxon>
        <taxon>Dikarya</taxon>
        <taxon>Ascomycota</taxon>
        <taxon>Pezizomycotina</taxon>
        <taxon>Dothideomycetes</taxon>
        <taxon>Pleosporomycetidae</taxon>
        <taxon>Pleosporales</taxon>
        <taxon>Massarineae</taxon>
        <taxon>Massarinaceae</taxon>
        <taxon>Byssothecium</taxon>
    </lineage>
</organism>
<protein>
    <recommendedName>
        <fullName evidence="5">Transmembrane protein</fullName>
    </recommendedName>
</protein>
<evidence type="ECO:0000313" key="3">
    <source>
        <dbReference type="EMBL" id="KAF1957028.1"/>
    </source>
</evidence>
<name>A0A6A5TX71_9PLEO</name>
<dbReference type="Proteomes" id="UP000800035">
    <property type="component" value="Unassembled WGS sequence"/>
</dbReference>
<evidence type="ECO:0000256" key="1">
    <source>
        <dbReference type="SAM" id="MobiDB-lite"/>
    </source>
</evidence>
<proteinExistence type="predicted"/>
<evidence type="ECO:0008006" key="5">
    <source>
        <dbReference type="Google" id="ProtNLM"/>
    </source>
</evidence>
<keyword evidence="2" id="KW-0472">Membrane</keyword>
<dbReference type="OrthoDB" id="3916171at2759"/>
<feature type="compositionally biased region" description="Low complexity" evidence="1">
    <location>
        <begin position="56"/>
        <end position="69"/>
    </location>
</feature>
<accession>A0A6A5TX71</accession>
<dbReference type="AlphaFoldDB" id="A0A6A5TX71"/>
<dbReference type="EMBL" id="ML976990">
    <property type="protein sequence ID" value="KAF1957028.1"/>
    <property type="molecule type" value="Genomic_DNA"/>
</dbReference>
<feature type="region of interest" description="Disordered" evidence="1">
    <location>
        <begin position="1"/>
        <end position="28"/>
    </location>
</feature>
<feature type="transmembrane region" description="Helical" evidence="2">
    <location>
        <begin position="297"/>
        <end position="315"/>
    </location>
</feature>
<reference evidence="3" key="1">
    <citation type="journal article" date="2020" name="Stud. Mycol.">
        <title>101 Dothideomycetes genomes: a test case for predicting lifestyles and emergence of pathogens.</title>
        <authorList>
            <person name="Haridas S."/>
            <person name="Albert R."/>
            <person name="Binder M."/>
            <person name="Bloem J."/>
            <person name="Labutti K."/>
            <person name="Salamov A."/>
            <person name="Andreopoulos B."/>
            <person name="Baker S."/>
            <person name="Barry K."/>
            <person name="Bills G."/>
            <person name="Bluhm B."/>
            <person name="Cannon C."/>
            <person name="Castanera R."/>
            <person name="Culley D."/>
            <person name="Daum C."/>
            <person name="Ezra D."/>
            <person name="Gonzalez J."/>
            <person name="Henrissat B."/>
            <person name="Kuo A."/>
            <person name="Liang C."/>
            <person name="Lipzen A."/>
            <person name="Lutzoni F."/>
            <person name="Magnuson J."/>
            <person name="Mondo S."/>
            <person name="Nolan M."/>
            <person name="Ohm R."/>
            <person name="Pangilinan J."/>
            <person name="Park H.-J."/>
            <person name="Ramirez L."/>
            <person name="Alfaro M."/>
            <person name="Sun H."/>
            <person name="Tritt A."/>
            <person name="Yoshinaga Y."/>
            <person name="Zwiers L.-H."/>
            <person name="Turgeon B."/>
            <person name="Goodwin S."/>
            <person name="Spatafora J."/>
            <person name="Crous P."/>
            <person name="Grigoriev I."/>
        </authorList>
    </citation>
    <scope>NUCLEOTIDE SEQUENCE</scope>
    <source>
        <strain evidence="3">CBS 675.92</strain>
    </source>
</reference>